<protein>
    <submittedName>
        <fullName evidence="11">Mitochondrial carrier</fullName>
    </submittedName>
</protein>
<evidence type="ECO:0000256" key="2">
    <source>
        <dbReference type="ARBA" id="ARBA00006375"/>
    </source>
</evidence>
<dbReference type="PANTHER" id="PTHR45624">
    <property type="entry name" value="MITOCHONDRIAL BASIC AMINO ACIDS TRANSPORTER-RELATED"/>
    <property type="match status" value="1"/>
</dbReference>
<dbReference type="InterPro" id="IPR018108">
    <property type="entry name" value="MCP_transmembrane"/>
</dbReference>
<name>A0A166IN42_9AGAM</name>
<dbReference type="STRING" id="436010.A0A166IN42"/>
<dbReference type="PRINTS" id="PR00926">
    <property type="entry name" value="MITOCARRIER"/>
</dbReference>
<reference evidence="11 13" key="1">
    <citation type="journal article" date="2016" name="Mol. Biol. Evol.">
        <title>Comparative Genomics of Early-Diverging Mushroom-Forming Fungi Provides Insights into the Origins of Lignocellulose Decay Capabilities.</title>
        <authorList>
            <person name="Nagy L.G."/>
            <person name="Riley R."/>
            <person name="Tritt A."/>
            <person name="Adam C."/>
            <person name="Daum C."/>
            <person name="Floudas D."/>
            <person name="Sun H."/>
            <person name="Yadav J.S."/>
            <person name="Pangilinan J."/>
            <person name="Larsson K.H."/>
            <person name="Matsuura K."/>
            <person name="Barry K."/>
            <person name="Labutti K."/>
            <person name="Kuo R."/>
            <person name="Ohm R.A."/>
            <person name="Bhattacharya S.S."/>
            <person name="Shirouzu T."/>
            <person name="Yoshinaga Y."/>
            <person name="Martin F.M."/>
            <person name="Grigoriev I.V."/>
            <person name="Hibbett D.S."/>
        </authorList>
    </citation>
    <scope>NUCLEOTIDE SEQUENCE [LARGE SCALE GENOMIC DNA]</scope>
    <source>
        <strain evidence="11 13">CBS 109695</strain>
    </source>
</reference>
<sequence length="292" mass="31565">MSSSSKSRETVNELLAGSVGGAAQVLVGQPLDTIKTRAQVAPKGMFKGPMDILTQTLRKEGFFALYKGMASPLIGVAGVNSLLFAAYGASKRIISPFPHLSLKETALAGSMAGAANAILASPVEMFKVRMQGQYGSPSDQRLSAVFLEMWRTWGLRKGVMRGYWVTVVREIPAYAGFYTAFEFTKRRFQATHGTQLPVWALLSSGACGGIAYWLACYPLDVVKSRVQLRATPPSGTPVQYIAHELREIVREGGARGLFRGLSPSLIRSIPAAASTFAAYELTKEYLEKTTGV</sequence>
<evidence type="ECO:0000256" key="8">
    <source>
        <dbReference type="ARBA" id="ARBA00023136"/>
    </source>
</evidence>
<dbReference type="InterPro" id="IPR050567">
    <property type="entry name" value="Mitochondrial_Carrier"/>
</dbReference>
<feature type="repeat" description="Solcar" evidence="9">
    <location>
        <begin position="100"/>
        <end position="187"/>
    </location>
</feature>
<dbReference type="InterPro" id="IPR023395">
    <property type="entry name" value="MCP_dom_sf"/>
</dbReference>
<dbReference type="Gene3D" id="1.50.40.10">
    <property type="entry name" value="Mitochondrial carrier domain"/>
    <property type="match status" value="2"/>
</dbReference>
<dbReference type="OrthoDB" id="14252at2759"/>
<keyword evidence="8 9" id="KW-0472">Membrane</keyword>
<evidence type="ECO:0000256" key="7">
    <source>
        <dbReference type="ARBA" id="ARBA00023128"/>
    </source>
</evidence>
<dbReference type="EMBL" id="KV417503">
    <property type="protein sequence ID" value="KZP28370.1"/>
    <property type="molecule type" value="Genomic_DNA"/>
</dbReference>
<organism evidence="11 13">
    <name type="scientific">Athelia psychrophila</name>
    <dbReference type="NCBI Taxonomy" id="1759441"/>
    <lineage>
        <taxon>Eukaryota</taxon>
        <taxon>Fungi</taxon>
        <taxon>Dikarya</taxon>
        <taxon>Basidiomycota</taxon>
        <taxon>Agaricomycotina</taxon>
        <taxon>Agaricomycetes</taxon>
        <taxon>Agaricomycetidae</taxon>
        <taxon>Atheliales</taxon>
        <taxon>Atheliaceae</taxon>
        <taxon>Athelia</taxon>
    </lineage>
</organism>
<evidence type="ECO:0000256" key="1">
    <source>
        <dbReference type="ARBA" id="ARBA00004225"/>
    </source>
</evidence>
<keyword evidence="4 9" id="KW-0812">Transmembrane</keyword>
<dbReference type="GO" id="GO:0000064">
    <property type="term" value="F:L-ornithine transmembrane transporter activity"/>
    <property type="evidence" value="ECO:0007669"/>
    <property type="project" value="TreeGrafter"/>
</dbReference>
<dbReference type="PROSITE" id="PS50920">
    <property type="entry name" value="SOLCAR"/>
    <property type="match status" value="3"/>
</dbReference>
<gene>
    <name evidence="12" type="ORF">FIBSPDRAFT_852509</name>
    <name evidence="11" type="ORF">FIBSPDRAFT_862033</name>
</gene>
<comment type="subcellular location">
    <subcellularLocation>
        <location evidence="1">Mitochondrion membrane</location>
        <topology evidence="1">Multi-pass membrane protein</topology>
    </subcellularLocation>
</comment>
<keyword evidence="3 10" id="KW-0813">Transport</keyword>
<keyword evidence="6" id="KW-1133">Transmembrane helix</keyword>
<evidence type="ECO:0000256" key="6">
    <source>
        <dbReference type="ARBA" id="ARBA00022989"/>
    </source>
</evidence>
<keyword evidence="13" id="KW-1185">Reference proteome</keyword>
<dbReference type="Pfam" id="PF00153">
    <property type="entry name" value="Mito_carr"/>
    <property type="match status" value="3"/>
</dbReference>
<dbReference type="AlphaFoldDB" id="A0A166IN42"/>
<evidence type="ECO:0000256" key="5">
    <source>
        <dbReference type="ARBA" id="ARBA00022737"/>
    </source>
</evidence>
<comment type="similarity">
    <text evidence="2 10">Belongs to the mitochondrial carrier (TC 2.A.29) family.</text>
</comment>
<dbReference type="InterPro" id="IPR002067">
    <property type="entry name" value="MCP"/>
</dbReference>
<evidence type="ECO:0000313" key="13">
    <source>
        <dbReference type="Proteomes" id="UP000076532"/>
    </source>
</evidence>
<feature type="repeat" description="Solcar" evidence="9">
    <location>
        <begin position="8"/>
        <end position="93"/>
    </location>
</feature>
<keyword evidence="5" id="KW-0677">Repeat</keyword>
<evidence type="ECO:0000256" key="4">
    <source>
        <dbReference type="ARBA" id="ARBA00022692"/>
    </source>
</evidence>
<evidence type="ECO:0000256" key="9">
    <source>
        <dbReference type="PROSITE-ProRule" id="PRU00282"/>
    </source>
</evidence>
<dbReference type="Proteomes" id="UP000076532">
    <property type="component" value="Unassembled WGS sequence"/>
</dbReference>
<keyword evidence="7" id="KW-0496">Mitochondrion</keyword>
<dbReference type="EMBL" id="KV417558">
    <property type="protein sequence ID" value="KZP20009.1"/>
    <property type="molecule type" value="Genomic_DNA"/>
</dbReference>
<dbReference type="GO" id="GO:0031966">
    <property type="term" value="C:mitochondrial membrane"/>
    <property type="evidence" value="ECO:0007669"/>
    <property type="project" value="UniProtKB-SubCell"/>
</dbReference>
<accession>A0A166IN42</accession>
<dbReference type="PANTHER" id="PTHR45624:SF45">
    <property type="entry name" value="MITOCHONDRIAL CARRIER"/>
    <property type="match status" value="1"/>
</dbReference>
<dbReference type="GO" id="GO:1990575">
    <property type="term" value="P:mitochondrial L-ornithine transmembrane transport"/>
    <property type="evidence" value="ECO:0007669"/>
    <property type="project" value="TreeGrafter"/>
</dbReference>
<evidence type="ECO:0000256" key="3">
    <source>
        <dbReference type="ARBA" id="ARBA00022448"/>
    </source>
</evidence>
<feature type="repeat" description="Solcar" evidence="9">
    <location>
        <begin position="199"/>
        <end position="285"/>
    </location>
</feature>
<evidence type="ECO:0000256" key="10">
    <source>
        <dbReference type="RuleBase" id="RU000488"/>
    </source>
</evidence>
<evidence type="ECO:0000313" key="12">
    <source>
        <dbReference type="EMBL" id="KZP28370.1"/>
    </source>
</evidence>
<proteinExistence type="inferred from homology"/>
<dbReference type="SUPFAM" id="SSF103506">
    <property type="entry name" value="Mitochondrial carrier"/>
    <property type="match status" value="1"/>
</dbReference>
<evidence type="ECO:0000313" key="11">
    <source>
        <dbReference type="EMBL" id="KZP20009.1"/>
    </source>
</evidence>